<dbReference type="InterPro" id="IPR011049">
    <property type="entry name" value="Serralysin-like_metalloprot_C"/>
</dbReference>
<protein>
    <recommendedName>
        <fullName evidence="4">Alpha/beta hydrolase</fullName>
    </recommendedName>
</protein>
<dbReference type="RefSeq" id="WP_268940679.1">
    <property type="nucleotide sequence ID" value="NZ_JAPTYD010000003.1"/>
</dbReference>
<dbReference type="SUPFAM" id="SSF53474">
    <property type="entry name" value="alpha/beta-Hydrolases"/>
    <property type="match status" value="1"/>
</dbReference>
<feature type="compositionally biased region" description="Low complexity" evidence="1">
    <location>
        <begin position="281"/>
        <end position="300"/>
    </location>
</feature>
<proteinExistence type="predicted"/>
<dbReference type="EMBL" id="JAPTYD010000003">
    <property type="protein sequence ID" value="MCZ0960674.1"/>
    <property type="molecule type" value="Genomic_DNA"/>
</dbReference>
<comment type="caution">
    <text evidence="2">The sequence shown here is derived from an EMBL/GenBank/DDBJ whole genome shotgun (WGS) entry which is preliminary data.</text>
</comment>
<evidence type="ECO:0000313" key="2">
    <source>
        <dbReference type="EMBL" id="MCZ0960674.1"/>
    </source>
</evidence>
<gene>
    <name evidence="2" type="ORF">OU682_03455</name>
</gene>
<feature type="region of interest" description="Disordered" evidence="1">
    <location>
        <begin position="267"/>
        <end position="300"/>
    </location>
</feature>
<accession>A0ABT4J0N0</accession>
<dbReference type="InterPro" id="IPR029058">
    <property type="entry name" value="AB_hydrolase_fold"/>
</dbReference>
<reference evidence="2" key="1">
    <citation type="submission" date="2022-12" db="EMBL/GenBank/DDBJ databases">
        <title>Paracoccus sp. EF6 isolated from a lake water.</title>
        <authorList>
            <person name="Liu H."/>
        </authorList>
    </citation>
    <scope>NUCLEOTIDE SEQUENCE</scope>
    <source>
        <strain evidence="2">EF6</strain>
    </source>
</reference>
<dbReference type="Gene3D" id="3.40.50.1820">
    <property type="entry name" value="alpha/beta hydrolase"/>
    <property type="match status" value="1"/>
</dbReference>
<evidence type="ECO:0000313" key="3">
    <source>
        <dbReference type="Proteomes" id="UP001149822"/>
    </source>
</evidence>
<dbReference type="Proteomes" id="UP001149822">
    <property type="component" value="Unassembled WGS sequence"/>
</dbReference>
<sequence length="400" mass="42885">MALNLSAAPRGEQTLDVNFGGTTLKTFTYRPDGEIKGVLLNFHGSSRNAEGARDAAIRIADEKGLYVVAPLFEESDFSGKDYQMGGIVGSNGQLRSQDDWTISLVDDIAEWAHAKVGNDPADETIGFGHSGGAQFLSRVAAFGPDIFDKMIVANASTHVRASLSEDLPYGFGGDLSSADREAYLKDYLADPVTIYAGSADDDPNASDLATGSAAMRQGDNRLERAEFVYEEAKELAESKGWDFNWELVVADGVTHSARKMFNAPEFDEAFDGRTGGGGGSAPQTPGTQTPAPQIPAPSTSDVFEFDTASEWDGTVIDDFAQGDVFDFSGIDANTTRRGDQAFDFLGLAGSGAFTTDGAEIRVRHYQGDTYLYLNTDGDRSYEAKGMIEGIHDLTASDFLL</sequence>
<organism evidence="2 3">
    <name type="scientific">Paracoccus benzoatiresistens</name>
    <dbReference type="NCBI Taxonomy" id="2997341"/>
    <lineage>
        <taxon>Bacteria</taxon>
        <taxon>Pseudomonadati</taxon>
        <taxon>Pseudomonadota</taxon>
        <taxon>Alphaproteobacteria</taxon>
        <taxon>Rhodobacterales</taxon>
        <taxon>Paracoccaceae</taxon>
        <taxon>Paracoccus</taxon>
    </lineage>
</organism>
<keyword evidence="3" id="KW-1185">Reference proteome</keyword>
<name>A0ABT4J0N0_9RHOB</name>
<dbReference type="Gene3D" id="2.150.10.10">
    <property type="entry name" value="Serralysin-like metalloprotease, C-terminal"/>
    <property type="match status" value="1"/>
</dbReference>
<evidence type="ECO:0000256" key="1">
    <source>
        <dbReference type="SAM" id="MobiDB-lite"/>
    </source>
</evidence>
<evidence type="ECO:0008006" key="4">
    <source>
        <dbReference type="Google" id="ProtNLM"/>
    </source>
</evidence>